<dbReference type="InParanoid" id="D8M914"/>
<name>D8M914_BLAHO</name>
<proteinExistence type="predicted"/>
<dbReference type="Proteomes" id="UP000008312">
    <property type="component" value="Unassembled WGS sequence"/>
</dbReference>
<dbReference type="Gene3D" id="1.10.287.1490">
    <property type="match status" value="1"/>
</dbReference>
<dbReference type="GeneID" id="24922916"/>
<evidence type="ECO:0000313" key="3">
    <source>
        <dbReference type="Proteomes" id="UP000008312"/>
    </source>
</evidence>
<organism evidence="2">
    <name type="scientific">Blastocystis hominis</name>
    <dbReference type="NCBI Taxonomy" id="12968"/>
    <lineage>
        <taxon>Eukaryota</taxon>
        <taxon>Sar</taxon>
        <taxon>Stramenopiles</taxon>
        <taxon>Bigyra</taxon>
        <taxon>Opalozoa</taxon>
        <taxon>Opalinata</taxon>
        <taxon>Blastocystidae</taxon>
        <taxon>Blastocystis</taxon>
    </lineage>
</organism>
<dbReference type="AlphaFoldDB" id="D8M914"/>
<gene>
    <name evidence="2" type="ORF">GSBLH_T00006792001</name>
</gene>
<dbReference type="InterPro" id="IPR032675">
    <property type="entry name" value="LRR_dom_sf"/>
</dbReference>
<dbReference type="OrthoDB" id="234304at2759"/>
<evidence type="ECO:0000313" key="2">
    <source>
        <dbReference type="EMBL" id="CBK24553.2"/>
    </source>
</evidence>
<dbReference type="Gene3D" id="3.80.10.10">
    <property type="entry name" value="Ribonuclease Inhibitor"/>
    <property type="match status" value="1"/>
</dbReference>
<feature type="region of interest" description="Disordered" evidence="1">
    <location>
        <begin position="242"/>
        <end position="271"/>
    </location>
</feature>
<feature type="compositionally biased region" description="Polar residues" evidence="1">
    <location>
        <begin position="243"/>
        <end position="253"/>
    </location>
</feature>
<dbReference type="RefSeq" id="XP_012898601.1">
    <property type="nucleotide sequence ID" value="XM_013043147.1"/>
</dbReference>
<dbReference type="SUPFAM" id="SSF52047">
    <property type="entry name" value="RNI-like"/>
    <property type="match status" value="1"/>
</dbReference>
<sequence length="656" mass="74201">MAEPYAVDTEIINVSLSIENSDPSLVSIHSNQTVQELRFFLQVFLFLLCSIQESYNIPTAGTQIVIDGLLVEEDMIVRNAFVELTPAISVFYGSEVVSLSLRFNDYLFYYSFPLDATYLLRNYSDMMSINDIIIFYKDEAIPFTVQLKSLQLEEDALLLFSYAEGVNLSPYVALYAQELNRRLCLEIEISETRQDLDRVISHVGSLQNQNTFLQNQITELSNAESTESLLLSLQQENEALRAQLSSAQSNSDVSRAKTRESESLSDCPKRSNDLETENLRLHRQIAELTKTLKEDQKRIENLHMECGSLSGKLNEAMELMEKYKTGYMNMKRRNDTLDRPRMVIQQVDQLTKSSGRSLFFVMKRRDRKGPQAVRRRPAPAVEGRFDGCGGLRDHGVGFKWKLSEQGSDHDALSLHRNRIVSSSAHHRSLLFPSLSHRLANRLQFIRGGRDVSLQLDLLLPLHRRAFSGAHSSSPLSPLILGFKVAPDCFEKLAKYCDPQLTINLQNIDLRNFGLGDDGLLLICELINHYFLPNVITLLLDSSFLSFCFDSDNNIGDAGMRALSLVLIPTFISHSLRAFSCASNPLSFDGAKAICTIILNNPQIQRLWLRGRHFFARSSVDINLGDVGLHELCKVFVNSNCYSLTLLNLMSLEGLER</sequence>
<accession>D8M914</accession>
<keyword evidence="3" id="KW-1185">Reference proteome</keyword>
<protein>
    <submittedName>
        <fullName evidence="2">Uncharacterized protein</fullName>
    </submittedName>
</protein>
<evidence type="ECO:0000256" key="1">
    <source>
        <dbReference type="SAM" id="MobiDB-lite"/>
    </source>
</evidence>
<dbReference type="EMBL" id="FN668688">
    <property type="protein sequence ID" value="CBK24553.2"/>
    <property type="molecule type" value="Genomic_DNA"/>
</dbReference>
<reference evidence="2" key="1">
    <citation type="submission" date="2010-02" db="EMBL/GenBank/DDBJ databases">
        <title>Sequencing and annotation of the Blastocystis hominis genome.</title>
        <authorList>
            <person name="Wincker P."/>
        </authorList>
    </citation>
    <scope>NUCLEOTIDE SEQUENCE</scope>
    <source>
        <strain evidence="2">Singapore isolate B</strain>
    </source>
</reference>
<feature type="compositionally biased region" description="Basic and acidic residues" evidence="1">
    <location>
        <begin position="254"/>
        <end position="271"/>
    </location>
</feature>